<evidence type="ECO:0000256" key="2">
    <source>
        <dbReference type="ARBA" id="ARBA00022448"/>
    </source>
</evidence>
<comment type="similarity">
    <text evidence="8 9">Belongs to the TRAP transporter small permease family.</text>
</comment>
<proteinExistence type="inferred from homology"/>
<dbReference type="InterPro" id="IPR007387">
    <property type="entry name" value="TRAP_DctQ"/>
</dbReference>
<keyword evidence="6 9" id="KW-1133">Transmembrane helix</keyword>
<evidence type="ECO:0000256" key="9">
    <source>
        <dbReference type="RuleBase" id="RU369079"/>
    </source>
</evidence>
<dbReference type="EMBL" id="QAYG01000009">
    <property type="protein sequence ID" value="PTW58740.1"/>
    <property type="molecule type" value="Genomic_DNA"/>
</dbReference>
<protein>
    <recommendedName>
        <fullName evidence="9">TRAP transporter small permease protein</fullName>
    </recommendedName>
</protein>
<keyword evidence="2 9" id="KW-0813">Transport</keyword>
<sequence length="184" mass="19997">MVDDPDGAPREETGDAAIHTALDRLVAGSAKVFAWAIFLAFAISVYEVVARYVFKAPTFWAHETTTFLIAAIFLIGGPIALARDKHIRVRMIYDAVPPGGRRLLDIFNAIVALIFFTGLGYAGAIMTWKATHTPTGDIHLEGTGTAWNPPTPALLKIIILACVVLMFVQTVLHLVRAIRRNGSS</sequence>
<evidence type="ECO:0000256" key="6">
    <source>
        <dbReference type="ARBA" id="ARBA00022989"/>
    </source>
</evidence>
<dbReference type="PANTHER" id="PTHR35011">
    <property type="entry name" value="2,3-DIKETO-L-GULONATE TRAP TRANSPORTER SMALL PERMEASE PROTEIN YIAM"/>
    <property type="match status" value="1"/>
</dbReference>
<evidence type="ECO:0000256" key="8">
    <source>
        <dbReference type="ARBA" id="ARBA00038436"/>
    </source>
</evidence>
<dbReference type="GO" id="GO:0022857">
    <property type="term" value="F:transmembrane transporter activity"/>
    <property type="evidence" value="ECO:0007669"/>
    <property type="project" value="UniProtKB-UniRule"/>
</dbReference>
<name>A0A2T5V4U0_9HYPH</name>
<dbReference type="InterPro" id="IPR055348">
    <property type="entry name" value="DctQ"/>
</dbReference>
<evidence type="ECO:0000259" key="10">
    <source>
        <dbReference type="Pfam" id="PF04290"/>
    </source>
</evidence>
<evidence type="ECO:0000313" key="12">
    <source>
        <dbReference type="Proteomes" id="UP000244081"/>
    </source>
</evidence>
<feature type="transmembrane region" description="Helical" evidence="9">
    <location>
        <begin position="60"/>
        <end position="82"/>
    </location>
</feature>
<keyword evidence="12" id="KW-1185">Reference proteome</keyword>
<dbReference type="AlphaFoldDB" id="A0A2T5V4U0"/>
<dbReference type="Proteomes" id="UP000244081">
    <property type="component" value="Unassembled WGS sequence"/>
</dbReference>
<comment type="function">
    <text evidence="9">Part of the tripartite ATP-independent periplasmic (TRAP) transport system.</text>
</comment>
<feature type="transmembrane region" description="Helical" evidence="9">
    <location>
        <begin position="103"/>
        <end position="124"/>
    </location>
</feature>
<dbReference type="RefSeq" id="WP_107991274.1">
    <property type="nucleotide sequence ID" value="NZ_QAYG01000009.1"/>
</dbReference>
<accession>A0A2T5V4U0</accession>
<evidence type="ECO:0000313" key="11">
    <source>
        <dbReference type="EMBL" id="PTW58740.1"/>
    </source>
</evidence>
<evidence type="ECO:0000256" key="3">
    <source>
        <dbReference type="ARBA" id="ARBA00022475"/>
    </source>
</evidence>
<keyword evidence="4 9" id="KW-0997">Cell inner membrane</keyword>
<evidence type="ECO:0000256" key="7">
    <source>
        <dbReference type="ARBA" id="ARBA00023136"/>
    </source>
</evidence>
<evidence type="ECO:0000256" key="1">
    <source>
        <dbReference type="ARBA" id="ARBA00004429"/>
    </source>
</evidence>
<reference evidence="11 12" key="1">
    <citation type="submission" date="2018-04" db="EMBL/GenBank/DDBJ databases">
        <title>Genomic Encyclopedia of Archaeal and Bacterial Type Strains, Phase II (KMG-II): from individual species to whole genera.</title>
        <authorList>
            <person name="Goeker M."/>
        </authorList>
    </citation>
    <scope>NUCLEOTIDE SEQUENCE [LARGE SCALE GENOMIC DNA]</scope>
    <source>
        <strain evidence="11 12">DSM 23382</strain>
    </source>
</reference>
<keyword evidence="7 9" id="KW-0472">Membrane</keyword>
<dbReference type="Pfam" id="PF04290">
    <property type="entry name" value="DctQ"/>
    <property type="match status" value="1"/>
</dbReference>
<comment type="subcellular location">
    <subcellularLocation>
        <location evidence="1 9">Cell inner membrane</location>
        <topology evidence="1 9">Multi-pass membrane protein</topology>
    </subcellularLocation>
</comment>
<feature type="transmembrane region" description="Helical" evidence="9">
    <location>
        <begin position="32"/>
        <end position="54"/>
    </location>
</feature>
<dbReference type="OrthoDB" id="9794346at2"/>
<comment type="subunit">
    <text evidence="9">The complex comprises the extracytoplasmic solute receptor protein and the two transmembrane proteins.</text>
</comment>
<evidence type="ECO:0000256" key="5">
    <source>
        <dbReference type="ARBA" id="ARBA00022692"/>
    </source>
</evidence>
<gene>
    <name evidence="11" type="ORF">C8N35_10943</name>
</gene>
<evidence type="ECO:0000256" key="4">
    <source>
        <dbReference type="ARBA" id="ARBA00022519"/>
    </source>
</evidence>
<feature type="domain" description="Tripartite ATP-independent periplasmic transporters DctQ component" evidence="10">
    <location>
        <begin position="42"/>
        <end position="180"/>
    </location>
</feature>
<keyword evidence="3" id="KW-1003">Cell membrane</keyword>
<keyword evidence="5 9" id="KW-0812">Transmembrane</keyword>
<feature type="transmembrane region" description="Helical" evidence="9">
    <location>
        <begin position="153"/>
        <end position="175"/>
    </location>
</feature>
<dbReference type="GO" id="GO:0005886">
    <property type="term" value="C:plasma membrane"/>
    <property type="evidence" value="ECO:0007669"/>
    <property type="project" value="UniProtKB-SubCell"/>
</dbReference>
<comment type="caution">
    <text evidence="11">The sequence shown here is derived from an EMBL/GenBank/DDBJ whole genome shotgun (WGS) entry which is preliminary data.</text>
</comment>
<dbReference type="PANTHER" id="PTHR35011:SF4">
    <property type="entry name" value="SLL1102 PROTEIN"/>
    <property type="match status" value="1"/>
</dbReference>
<organism evidence="11 12">
    <name type="scientific">Breoghania corrubedonensis</name>
    <dbReference type="NCBI Taxonomy" id="665038"/>
    <lineage>
        <taxon>Bacteria</taxon>
        <taxon>Pseudomonadati</taxon>
        <taxon>Pseudomonadota</taxon>
        <taxon>Alphaproteobacteria</taxon>
        <taxon>Hyphomicrobiales</taxon>
        <taxon>Stappiaceae</taxon>
        <taxon>Breoghania</taxon>
    </lineage>
</organism>